<gene>
    <name evidence="2" type="ORF">LBRM2904_20.3820</name>
</gene>
<evidence type="ECO:0000256" key="1">
    <source>
        <dbReference type="SAM" id="MobiDB-lite"/>
    </source>
</evidence>
<dbReference type="EMBL" id="LS997619">
    <property type="protein sequence ID" value="SYZ65342.1"/>
    <property type="molecule type" value="Genomic_DNA"/>
</dbReference>
<dbReference type="Proteomes" id="UP000319462">
    <property type="component" value="Chromosome 20"/>
</dbReference>
<accession>A0A3P3Z565</accession>
<feature type="region of interest" description="Disordered" evidence="1">
    <location>
        <begin position="433"/>
        <end position="456"/>
    </location>
</feature>
<evidence type="ECO:0000313" key="2">
    <source>
        <dbReference type="EMBL" id="SYZ65342.1"/>
    </source>
</evidence>
<proteinExistence type="predicted"/>
<organism evidence="2 3">
    <name type="scientific">Leishmania braziliensis MHOM/BR/75/M2904</name>
    <dbReference type="NCBI Taxonomy" id="420245"/>
    <lineage>
        <taxon>Eukaryota</taxon>
        <taxon>Discoba</taxon>
        <taxon>Euglenozoa</taxon>
        <taxon>Kinetoplastea</taxon>
        <taxon>Metakinetoplastina</taxon>
        <taxon>Trypanosomatida</taxon>
        <taxon>Trypanosomatidae</taxon>
        <taxon>Leishmaniinae</taxon>
        <taxon>Leishmania</taxon>
        <taxon>Leishmania braziliensis species complex</taxon>
    </lineage>
</organism>
<feature type="compositionally biased region" description="Low complexity" evidence="1">
    <location>
        <begin position="435"/>
        <end position="450"/>
    </location>
</feature>
<dbReference type="AlphaFoldDB" id="A0A3P3Z565"/>
<protein>
    <submittedName>
        <fullName evidence="2">Hypothetical_protein</fullName>
    </submittedName>
</protein>
<evidence type="ECO:0000313" key="3">
    <source>
        <dbReference type="Proteomes" id="UP000319462"/>
    </source>
</evidence>
<reference evidence="2 3" key="1">
    <citation type="submission" date="2018-09" db="EMBL/GenBank/DDBJ databases">
        <authorList>
            <person name="Peiro R."/>
            <person name="Begona"/>
            <person name="Cbmso G."/>
            <person name="Lopez M."/>
            <person name="Gonzalez S."/>
        </authorList>
    </citation>
    <scope>NUCLEOTIDE SEQUENCE [LARGE SCALE GENOMIC DNA]</scope>
</reference>
<name>A0A3P3Z565_LEIBR</name>
<sequence>MAKAFPRLSLLVEEDLPPHRTASNGIAMLPSSASHGAFIAVARHGETSAAPVTGAMGVVQLQTSNNLPILCLDVYTLGTSSLWTAGTASSATTQAPDMMLLHTIPLFNNDLRCTHSRGSARQHMASKRMDDSQCISPATDSAETGTSAEAAWMGTHFFSPRLTKTVPPTASSLLEVEKIAWVGLRFLAVKTRQRQLLLVRSGLTERMSSSNSECDDDSQLATLAETHGGQRDANAVCVSFARVADFCTTTTATKRGNVGKESSPVSVMIVAGLQRVTGVVCCCSAAPAATPAQKLAQPQPSRVKEHTWNIGPFNHVASTSLTDSQVYICATSPSGNVEVYTWTVDSAGEDAAPVCVHQVLMALGHSFYGIAVTSAVVPEHETATPATQDVSFWVMGGESAVTHTDRTVLGGDAEAETSTLPALRGLHGRVLQVESQTSQSSGKNQSSNGSHAAAPAFNSAPRTLNSLWAASSSGSPQTAEEAIQGATVSSATAPALAATPPTVFEAVSSLRMQEPCFLPSQRRGALQNGVDSAHPRPCCELTRRYALLVRASATRVIVTDRGSPAISASSPGCVNDEQKVSWSSAVLSLDNADSAAALDWLAEASSEAGTPPSFSIASVAPAHVMEAKRQASSTTIQQHMHSLNIFTPHRILQLSVSHQRDSTDDSIKQLRFEVQGTYDVNRPQRIIGIAPLFSPKAPAPLLLFYGLASRIVTNSDGSDEDTRSVYGQQTRKSTWAVVADVQASLLHELAPWSSSVKAEVTPKRSIDVQEHHCEAELFGKIQAIVQAEGTRLQRHLDERMNRLEAMLQRLLQD</sequence>